<dbReference type="Gene3D" id="2.40.40.20">
    <property type="match status" value="1"/>
</dbReference>
<dbReference type="EMBL" id="JAAMPC010000009">
    <property type="protein sequence ID" value="KAG2296244.1"/>
    <property type="molecule type" value="Genomic_DNA"/>
</dbReference>
<organism evidence="8 9">
    <name type="scientific">Brassica carinata</name>
    <name type="common">Ethiopian mustard</name>
    <name type="synonym">Abyssinian cabbage</name>
    <dbReference type="NCBI Taxonomy" id="52824"/>
    <lineage>
        <taxon>Eukaryota</taxon>
        <taxon>Viridiplantae</taxon>
        <taxon>Streptophyta</taxon>
        <taxon>Embryophyta</taxon>
        <taxon>Tracheophyta</taxon>
        <taxon>Spermatophyta</taxon>
        <taxon>Magnoliopsida</taxon>
        <taxon>eudicotyledons</taxon>
        <taxon>Gunneridae</taxon>
        <taxon>Pentapetalae</taxon>
        <taxon>rosids</taxon>
        <taxon>malvids</taxon>
        <taxon>Brassicales</taxon>
        <taxon>Brassicaceae</taxon>
        <taxon>Brassiceae</taxon>
        <taxon>Brassica</taxon>
    </lineage>
</organism>
<dbReference type="Gene3D" id="4.10.860.120">
    <property type="entry name" value="RNA polymerase II, clamp domain"/>
    <property type="match status" value="1"/>
</dbReference>
<dbReference type="OrthoDB" id="1720219at2759"/>
<dbReference type="AlphaFoldDB" id="A0A8X7S2J5"/>
<dbReference type="SUPFAM" id="SSF64484">
    <property type="entry name" value="beta and beta-prime subunits of DNA dependent RNA-polymerase"/>
    <property type="match status" value="1"/>
</dbReference>
<protein>
    <recommendedName>
        <fullName evidence="1">DNA-directed RNA polymerase</fullName>
        <ecNumber evidence="1">2.7.7.6</ecNumber>
    </recommendedName>
</protein>
<keyword evidence="6" id="KW-0804">Transcription</keyword>
<evidence type="ECO:0000256" key="6">
    <source>
        <dbReference type="ARBA" id="ARBA00023163"/>
    </source>
</evidence>
<dbReference type="Proteomes" id="UP000886595">
    <property type="component" value="Unassembled WGS sequence"/>
</dbReference>
<dbReference type="Pfam" id="PF00623">
    <property type="entry name" value="RNA_pol_Rpb1_2"/>
    <property type="match status" value="1"/>
</dbReference>
<keyword evidence="5" id="KW-0479">Metal-binding</keyword>
<dbReference type="PANTHER" id="PTHR19376:SF51">
    <property type="entry name" value="DNA-DIRECTED RNA POLYMERASE V SUBUNIT 1"/>
    <property type="match status" value="1"/>
</dbReference>
<comment type="caution">
    <text evidence="8">The sequence shown here is derived from an EMBL/GenBank/DDBJ whole genome shotgun (WGS) entry which is preliminary data.</text>
</comment>
<dbReference type="GO" id="GO:0003899">
    <property type="term" value="F:DNA-directed RNA polymerase activity"/>
    <property type="evidence" value="ECO:0007669"/>
    <property type="project" value="UniProtKB-EC"/>
</dbReference>
<dbReference type="InterPro" id="IPR006592">
    <property type="entry name" value="RNA_pol_N"/>
</dbReference>
<evidence type="ECO:0000256" key="2">
    <source>
        <dbReference type="ARBA" id="ARBA00022478"/>
    </source>
</evidence>
<dbReference type="GO" id="GO:0046872">
    <property type="term" value="F:metal ion binding"/>
    <property type="evidence" value="ECO:0007669"/>
    <property type="project" value="UniProtKB-KW"/>
</dbReference>
<evidence type="ECO:0000313" key="9">
    <source>
        <dbReference type="Proteomes" id="UP000886595"/>
    </source>
</evidence>
<dbReference type="InterPro" id="IPR044893">
    <property type="entry name" value="RNA_pol_Rpb1_clamp_domain"/>
</dbReference>
<dbReference type="GO" id="GO:0003677">
    <property type="term" value="F:DNA binding"/>
    <property type="evidence" value="ECO:0007669"/>
    <property type="project" value="InterPro"/>
</dbReference>
<dbReference type="InterPro" id="IPR000722">
    <property type="entry name" value="RNA_pol_asu"/>
</dbReference>
<dbReference type="PANTHER" id="PTHR19376">
    <property type="entry name" value="DNA-DIRECTED RNA POLYMERASE"/>
    <property type="match status" value="1"/>
</dbReference>
<keyword evidence="9" id="KW-1185">Reference proteome</keyword>
<dbReference type="InterPro" id="IPR045867">
    <property type="entry name" value="DNA-dir_RpoC_beta_prime"/>
</dbReference>
<sequence length="491" mass="53986">MYKDEAESSLYIAEAVQYTPSPEADDGIPTTCYCGSQPEIATSHTHKDPGRSPTVLLGVAVMFTTKKFKEVKQSVQMLDRCLDVSLIRSRMLYLSTAVDSGFVMEEASSSDILEAEIVGISFALATHRQIRLASISDAGINHASQLSNSFLGLPLEFGKCESCGATEPDKCEGHFGYIHLPVPIYHPAHVSELKQMLSLLCLKCLKIKKIKSTSSGLAERLLGVCCEVKEILRRIPEETRKKLTAKGHIPQEGYILEYLPVPPNCLSVPEVSDGSSSMAVDPSRIELKDVLRKVIAINNSRSGETNFESHRAEANEMFRAVDTYLQVRGTAKPTRNIDMRFGLLFCSVITGDAFRNVNEVGIPMEIAHRITFEERVSVHNIGYLQELVDNKMCLSYTQADSAAGFRFFAVSEGYAGAGVLDKASAQQLAMYGSRSLPSPAVVKPSKSGPAWTFFQILQLAFPERLSCRGDGFIVGGSDLLSFDFGVDRWRL</sequence>
<dbReference type="Gene3D" id="3.30.1490.180">
    <property type="entry name" value="RNA polymerase ii"/>
    <property type="match status" value="1"/>
</dbReference>
<evidence type="ECO:0000313" key="8">
    <source>
        <dbReference type="EMBL" id="KAG2296244.1"/>
    </source>
</evidence>
<gene>
    <name evidence="8" type="ORF">Bca52824_042913</name>
</gene>
<proteinExistence type="predicted"/>
<keyword evidence="2" id="KW-0240">DNA-directed RNA polymerase</keyword>
<dbReference type="SMART" id="SM00663">
    <property type="entry name" value="RPOLA_N"/>
    <property type="match status" value="1"/>
</dbReference>
<dbReference type="GO" id="GO:0006351">
    <property type="term" value="P:DNA-templated transcription"/>
    <property type="evidence" value="ECO:0007669"/>
    <property type="project" value="InterPro"/>
</dbReference>
<evidence type="ECO:0000259" key="7">
    <source>
        <dbReference type="SMART" id="SM00663"/>
    </source>
</evidence>
<dbReference type="EC" id="2.7.7.6" evidence="1"/>
<evidence type="ECO:0000256" key="3">
    <source>
        <dbReference type="ARBA" id="ARBA00022679"/>
    </source>
</evidence>
<reference evidence="8 9" key="1">
    <citation type="submission" date="2020-02" db="EMBL/GenBank/DDBJ databases">
        <authorList>
            <person name="Ma Q."/>
            <person name="Huang Y."/>
            <person name="Song X."/>
            <person name="Pei D."/>
        </authorList>
    </citation>
    <scope>NUCLEOTIDE SEQUENCE [LARGE SCALE GENOMIC DNA]</scope>
    <source>
        <strain evidence="8">Sxm20200214</strain>
        <tissue evidence="8">Leaf</tissue>
    </source>
</reference>
<dbReference type="GO" id="GO:0000428">
    <property type="term" value="C:DNA-directed RNA polymerase complex"/>
    <property type="evidence" value="ECO:0007669"/>
    <property type="project" value="UniProtKB-KW"/>
</dbReference>
<evidence type="ECO:0000256" key="5">
    <source>
        <dbReference type="ARBA" id="ARBA00022723"/>
    </source>
</evidence>
<keyword evidence="3" id="KW-0808">Transferase</keyword>
<keyword evidence="4" id="KW-0548">Nucleotidyltransferase</keyword>
<evidence type="ECO:0000256" key="4">
    <source>
        <dbReference type="ARBA" id="ARBA00022695"/>
    </source>
</evidence>
<name>A0A8X7S2J5_BRACI</name>
<evidence type="ECO:0000256" key="1">
    <source>
        <dbReference type="ARBA" id="ARBA00012418"/>
    </source>
</evidence>
<feature type="domain" description="RNA polymerase N-terminal" evidence="7">
    <location>
        <begin position="252"/>
        <end position="481"/>
    </location>
</feature>
<accession>A0A8X7S2J5</accession>